<gene>
    <name evidence="2" type="ORF">D0809_13800</name>
    <name evidence="1" type="ORF">EV142_104316</name>
</gene>
<evidence type="ECO:0000313" key="3">
    <source>
        <dbReference type="Proteomes" id="UP000295270"/>
    </source>
</evidence>
<evidence type="ECO:0000313" key="1">
    <source>
        <dbReference type="EMBL" id="TCN57654.1"/>
    </source>
</evidence>
<reference evidence="1 3" key="1">
    <citation type="journal article" date="2015" name="Stand. Genomic Sci.">
        <title>Genomic Encyclopedia of Bacterial and Archaeal Type Strains, Phase III: the genomes of soil and plant-associated and newly described type strains.</title>
        <authorList>
            <person name="Whitman W.B."/>
            <person name="Woyke T."/>
            <person name="Klenk H.P."/>
            <person name="Zhou Y."/>
            <person name="Lilburn T.G."/>
            <person name="Beck B.J."/>
            <person name="De Vos P."/>
            <person name="Vandamme P."/>
            <person name="Eisen J.A."/>
            <person name="Garrity G."/>
            <person name="Hugenholtz P."/>
            <person name="Kyrpides N.C."/>
        </authorList>
    </citation>
    <scope>NUCLEOTIDE SEQUENCE [LARGE SCALE GENOMIC DNA]</scope>
    <source>
        <strain evidence="1 3">P5626</strain>
    </source>
</reference>
<evidence type="ECO:0008006" key="5">
    <source>
        <dbReference type="Google" id="ProtNLM"/>
    </source>
</evidence>
<dbReference type="RefSeq" id="WP_132036228.1">
    <property type="nucleotide sequence ID" value="NZ_QWDN01000004.1"/>
</dbReference>
<accession>A0A4Y7UD74</accession>
<keyword evidence="3" id="KW-1185">Reference proteome</keyword>
<sequence>MLENSFGLIFFLKVPRHESNITTVYFRITVDGIPKEGLTRCQWEIERLNQKKERATGTKEHAKSLNFFQDSLTNKIHEIKAEIMYI</sequence>
<protein>
    <recommendedName>
        <fullName evidence="5">Arm DNA-binding domain-containing protein</fullName>
    </recommendedName>
</protein>
<dbReference type="AlphaFoldDB" id="A0A4Y7UD74"/>
<dbReference type="OrthoDB" id="1098628at2"/>
<reference evidence="1" key="3">
    <citation type="submission" date="2019-03" db="EMBL/GenBank/DDBJ databases">
        <authorList>
            <person name="Whitman W."/>
            <person name="Huntemann M."/>
            <person name="Clum A."/>
            <person name="Pillay M."/>
            <person name="Palaniappan K."/>
            <person name="Varghese N."/>
            <person name="Mikhailova N."/>
            <person name="Stamatis D."/>
            <person name="Reddy T."/>
            <person name="Daum C."/>
            <person name="Shapiro N."/>
            <person name="Ivanova N."/>
            <person name="Kyrpides N."/>
            <person name="Woyke T."/>
        </authorList>
    </citation>
    <scope>NUCLEOTIDE SEQUENCE</scope>
    <source>
        <strain evidence="1">P5626</strain>
    </source>
</reference>
<proteinExistence type="predicted"/>
<evidence type="ECO:0000313" key="2">
    <source>
        <dbReference type="EMBL" id="TEB43958.1"/>
    </source>
</evidence>
<dbReference type="Proteomes" id="UP000298340">
    <property type="component" value="Unassembled WGS sequence"/>
</dbReference>
<name>A0A4Y7UD74_9FLAO</name>
<comment type="caution">
    <text evidence="2">The sequence shown here is derived from an EMBL/GenBank/DDBJ whole genome shotgun (WGS) entry which is preliminary data.</text>
</comment>
<dbReference type="Proteomes" id="UP000295270">
    <property type="component" value="Unassembled WGS sequence"/>
</dbReference>
<dbReference type="EMBL" id="QWDN01000004">
    <property type="protein sequence ID" value="TEB43958.1"/>
    <property type="molecule type" value="Genomic_DNA"/>
</dbReference>
<dbReference type="EMBL" id="SLWA01000004">
    <property type="protein sequence ID" value="TCN57654.1"/>
    <property type="molecule type" value="Genomic_DNA"/>
</dbReference>
<organism evidence="2 4">
    <name type="scientific">Flavobacterium circumlabens</name>
    <dbReference type="NCBI Taxonomy" id="2133765"/>
    <lineage>
        <taxon>Bacteria</taxon>
        <taxon>Pseudomonadati</taxon>
        <taxon>Bacteroidota</taxon>
        <taxon>Flavobacteriia</taxon>
        <taxon>Flavobacteriales</taxon>
        <taxon>Flavobacteriaceae</taxon>
        <taxon>Flavobacterium</taxon>
    </lineage>
</organism>
<evidence type="ECO:0000313" key="4">
    <source>
        <dbReference type="Proteomes" id="UP000298340"/>
    </source>
</evidence>
<reference evidence="2 4" key="2">
    <citation type="journal article" date="2018" name="Syst. Appl. Microbiol.">
        <title>Flavobacterium circumlabens sp. nov. and Flavobacterium cupreum sp. nov., two psychrotrophic species isolated from Antarctic environmental samples.</title>
        <authorList>
            <person name="Kralova S."/>
            <person name="Busse H.J."/>
            <person name="Svec P."/>
            <person name="Maslanova I."/>
            <person name="Stankova E."/>
            <person name="Bartak M."/>
            <person name="Sedlacek I."/>
        </authorList>
    </citation>
    <scope>NUCLEOTIDE SEQUENCE [LARGE SCALE GENOMIC DNA]</scope>
    <source>
        <strain evidence="2 4">CCM 8828</strain>
    </source>
</reference>